<evidence type="ECO:0000256" key="2">
    <source>
        <dbReference type="SAM" id="Phobius"/>
    </source>
</evidence>
<evidence type="ECO:0000313" key="4">
    <source>
        <dbReference type="Proteomes" id="UP001222325"/>
    </source>
</evidence>
<accession>A0AAD6XIC8</accession>
<feature type="region of interest" description="Disordered" evidence="1">
    <location>
        <begin position="7"/>
        <end position="28"/>
    </location>
</feature>
<comment type="caution">
    <text evidence="3">The sequence shown here is derived from an EMBL/GenBank/DDBJ whole genome shotgun (WGS) entry which is preliminary data.</text>
</comment>
<evidence type="ECO:0000313" key="3">
    <source>
        <dbReference type="EMBL" id="KAJ7071736.1"/>
    </source>
</evidence>
<gene>
    <name evidence="3" type="ORF">B0H15DRAFT_870417</name>
</gene>
<proteinExistence type="predicted"/>
<protein>
    <submittedName>
        <fullName evidence="3">Uncharacterized protein</fullName>
    </submittedName>
</protein>
<keyword evidence="2" id="KW-0812">Transmembrane</keyword>
<feature type="region of interest" description="Disordered" evidence="1">
    <location>
        <begin position="330"/>
        <end position="359"/>
    </location>
</feature>
<dbReference type="EMBL" id="JARJCN010000126">
    <property type="protein sequence ID" value="KAJ7071736.1"/>
    <property type="molecule type" value="Genomic_DNA"/>
</dbReference>
<name>A0AAD6XIC8_9AGAR</name>
<dbReference type="Proteomes" id="UP001222325">
    <property type="component" value="Unassembled WGS sequence"/>
</dbReference>
<sequence length="385" mass="39703">MANLIYIQQVPPTHVRRPPPNRSASPLPKILQPVPLLHDLRRAQRLEPRAHLRVRAPRMPLERAPPRRRRERRPVNAMHTVSSRRRGTRMDATHRHARQYIALPRVSYRSGRWLIPSLLLLLLLLVLCAAATTSSLRLRFRGGAGVRGVAPGLGLGLKAALPLASVLRRVFVGPEMRGGGGGGVAGLSSRAGASALLKSSGNLIGWGATGAGADTGGSEGGVPGALEGRGGGSAVRWWAAVLAAVLPGVEDRGEARGGAVSAARASRGLARASGGPIVWRRGIDGRGTEDAVAGLCVGVAAVSGGSCGRGSASGECRVAGEGGWTMEEMETAGESEGEGAGEPEEDRGRGGARRPSPASIPSIVASRSAVVSALVVALPVAGWGI</sequence>
<keyword evidence="2" id="KW-1133">Transmembrane helix</keyword>
<keyword evidence="2" id="KW-0472">Membrane</keyword>
<evidence type="ECO:0000256" key="1">
    <source>
        <dbReference type="SAM" id="MobiDB-lite"/>
    </source>
</evidence>
<reference evidence="3" key="1">
    <citation type="submission" date="2023-03" db="EMBL/GenBank/DDBJ databases">
        <title>Massive genome expansion in bonnet fungi (Mycena s.s.) driven by repeated elements and novel gene families across ecological guilds.</title>
        <authorList>
            <consortium name="Lawrence Berkeley National Laboratory"/>
            <person name="Harder C.B."/>
            <person name="Miyauchi S."/>
            <person name="Viragh M."/>
            <person name="Kuo A."/>
            <person name="Thoen E."/>
            <person name="Andreopoulos B."/>
            <person name="Lu D."/>
            <person name="Skrede I."/>
            <person name="Drula E."/>
            <person name="Henrissat B."/>
            <person name="Morin E."/>
            <person name="Kohler A."/>
            <person name="Barry K."/>
            <person name="LaButti K."/>
            <person name="Morin E."/>
            <person name="Salamov A."/>
            <person name="Lipzen A."/>
            <person name="Mereny Z."/>
            <person name="Hegedus B."/>
            <person name="Baldrian P."/>
            <person name="Stursova M."/>
            <person name="Weitz H."/>
            <person name="Taylor A."/>
            <person name="Grigoriev I.V."/>
            <person name="Nagy L.G."/>
            <person name="Martin F."/>
            <person name="Kauserud H."/>
        </authorList>
    </citation>
    <scope>NUCLEOTIDE SEQUENCE</scope>
    <source>
        <strain evidence="3">CBHHK173m</strain>
    </source>
</reference>
<keyword evidence="4" id="KW-1185">Reference proteome</keyword>
<feature type="compositionally biased region" description="Acidic residues" evidence="1">
    <location>
        <begin position="330"/>
        <end position="345"/>
    </location>
</feature>
<feature type="transmembrane region" description="Helical" evidence="2">
    <location>
        <begin position="113"/>
        <end position="136"/>
    </location>
</feature>
<organism evidence="3 4">
    <name type="scientific">Mycena belliarum</name>
    <dbReference type="NCBI Taxonomy" id="1033014"/>
    <lineage>
        <taxon>Eukaryota</taxon>
        <taxon>Fungi</taxon>
        <taxon>Dikarya</taxon>
        <taxon>Basidiomycota</taxon>
        <taxon>Agaricomycotina</taxon>
        <taxon>Agaricomycetes</taxon>
        <taxon>Agaricomycetidae</taxon>
        <taxon>Agaricales</taxon>
        <taxon>Marasmiineae</taxon>
        <taxon>Mycenaceae</taxon>
        <taxon>Mycena</taxon>
    </lineage>
</organism>
<dbReference type="AlphaFoldDB" id="A0AAD6XIC8"/>